<dbReference type="PATRIC" id="fig|1300222.3.peg.2010"/>
<evidence type="ECO:0000313" key="3">
    <source>
        <dbReference type="Proteomes" id="UP000012081"/>
    </source>
</evidence>
<sequence length="174" mass="20317">MLPDDIKEKIIKKYNIPDPEPPRNVPKEDRPKNDSEYPGITEFVIDPYVGAGVLRLGMTPDEVQKALNFNPRKYRRLHEKEDDYRICFVYYKEPEICNAIEFFPPASVLFHGKNLLDCSLKEAMEFVRQYDSDLEIEAGFISHKYGFGVYAEFGIYEPENPVETVIVFEKGYYD</sequence>
<dbReference type="RefSeq" id="WP_003387914.1">
    <property type="nucleotide sequence ID" value="NZ_APBN01000003.1"/>
</dbReference>
<feature type="region of interest" description="Disordered" evidence="1">
    <location>
        <begin position="13"/>
        <end position="38"/>
    </location>
</feature>
<accession>M8E1A1</accession>
<name>M8E1A1_9BACL</name>
<reference evidence="2 3" key="1">
    <citation type="submission" date="2013-03" db="EMBL/GenBank/DDBJ databases">
        <title>Assembly of a new bacterial strain Brevibacillus borstelensis AK1.</title>
        <authorList>
            <person name="Rajan I."/>
            <person name="PoliReddy D."/>
            <person name="Sugumar T."/>
            <person name="Rathinam K."/>
            <person name="Alqarawi S."/>
            <person name="Khalil A.B."/>
            <person name="Sivakumar N."/>
        </authorList>
    </citation>
    <scope>NUCLEOTIDE SEQUENCE [LARGE SCALE GENOMIC DNA]</scope>
    <source>
        <strain evidence="2 3">AK1</strain>
    </source>
</reference>
<protein>
    <submittedName>
        <fullName evidence="2">Uncharacterized protein</fullName>
    </submittedName>
</protein>
<evidence type="ECO:0000313" key="2">
    <source>
        <dbReference type="EMBL" id="EMT53046.1"/>
    </source>
</evidence>
<comment type="caution">
    <text evidence="2">The sequence shown here is derived from an EMBL/GenBank/DDBJ whole genome shotgun (WGS) entry which is preliminary data.</text>
</comment>
<gene>
    <name evidence="2" type="ORF">I532_09722</name>
</gene>
<feature type="compositionally biased region" description="Basic and acidic residues" evidence="1">
    <location>
        <begin position="25"/>
        <end position="35"/>
    </location>
</feature>
<dbReference type="AlphaFoldDB" id="M8E1A1"/>
<evidence type="ECO:0000256" key="1">
    <source>
        <dbReference type="SAM" id="MobiDB-lite"/>
    </source>
</evidence>
<dbReference type="Proteomes" id="UP000012081">
    <property type="component" value="Unassembled WGS sequence"/>
</dbReference>
<keyword evidence="3" id="KW-1185">Reference proteome</keyword>
<dbReference type="OrthoDB" id="5690804at2"/>
<proteinExistence type="predicted"/>
<organism evidence="2 3">
    <name type="scientific">Brevibacillus borstelensis AK1</name>
    <dbReference type="NCBI Taxonomy" id="1300222"/>
    <lineage>
        <taxon>Bacteria</taxon>
        <taxon>Bacillati</taxon>
        <taxon>Bacillota</taxon>
        <taxon>Bacilli</taxon>
        <taxon>Bacillales</taxon>
        <taxon>Paenibacillaceae</taxon>
        <taxon>Brevibacillus</taxon>
    </lineage>
</organism>
<dbReference type="EMBL" id="APBN01000003">
    <property type="protein sequence ID" value="EMT53046.1"/>
    <property type="molecule type" value="Genomic_DNA"/>
</dbReference>